<name>A0A369NMW7_EGGLN</name>
<organism evidence="6 8">
    <name type="scientific">Eggerthella lenta</name>
    <name type="common">Eubacterium lentum</name>
    <dbReference type="NCBI Taxonomy" id="84112"/>
    <lineage>
        <taxon>Bacteria</taxon>
        <taxon>Bacillati</taxon>
        <taxon>Actinomycetota</taxon>
        <taxon>Coriobacteriia</taxon>
        <taxon>Eggerthellales</taxon>
        <taxon>Eggerthellaceae</taxon>
        <taxon>Eggerthella</taxon>
    </lineage>
</organism>
<evidence type="ECO:0000313" key="9">
    <source>
        <dbReference type="Proteomes" id="UP000253915"/>
    </source>
</evidence>
<comment type="caution">
    <text evidence="6">The sequence shown here is derived from an EMBL/GenBank/DDBJ whole genome shotgun (WGS) entry which is preliminary data.</text>
</comment>
<sequence>MDALSVFRMDGSEPRLLGRINLDPVTFSYDPGYLADPDARAVSCSLPLRNEAYSESTLAPYFDGLLPEGAARRAIAAQLGIEPDNYLLLLLRCGLETIGDVAITNGEAPNPRGSYRRLSGFDLRALFSAMEELAESNSEARLSLAGTQGKAGLAHMPGAPMDEGWLQPLDGAASTHILKTGSLPDIPLLEYLCMKAAAACGIAVAPVHLLDFGRPVLCVERYDRRQLRDRGEPVVSRLHQEDLSQAFGVPPEAKYRELEPSTAAAVGSFIRMRSSRPIEDLEAFARITCFNYLVGNCDNHLKNLSILYTSTWKSFRLAPAYDLVSTTRFERFSRSMGMRIGSASVIDDVSPSSILEFGSAIGVDRKDIARICAELASSVPSAIEIAGETAPAFEALPYAAWDMREDMGERMRVLEEVAG</sequence>
<evidence type="ECO:0000259" key="5">
    <source>
        <dbReference type="Pfam" id="PF13657"/>
    </source>
</evidence>
<keyword evidence="2" id="KW-0808">Transferase</keyword>
<evidence type="ECO:0000259" key="4">
    <source>
        <dbReference type="Pfam" id="PF07804"/>
    </source>
</evidence>
<dbReference type="GO" id="GO:0004674">
    <property type="term" value="F:protein serine/threonine kinase activity"/>
    <property type="evidence" value="ECO:0007669"/>
    <property type="project" value="TreeGrafter"/>
</dbReference>
<comment type="similarity">
    <text evidence="1">Belongs to the HipA Ser/Thr kinase family.</text>
</comment>
<feature type="domain" description="HipA N-terminal subdomain 1" evidence="5">
    <location>
        <begin position="25"/>
        <end position="103"/>
    </location>
</feature>
<dbReference type="AlphaFoldDB" id="A0A369NMW7"/>
<dbReference type="GO" id="GO:0005829">
    <property type="term" value="C:cytosol"/>
    <property type="evidence" value="ECO:0007669"/>
    <property type="project" value="TreeGrafter"/>
</dbReference>
<evidence type="ECO:0000313" key="8">
    <source>
        <dbReference type="Proteomes" id="UP000253857"/>
    </source>
</evidence>
<dbReference type="Proteomes" id="UP000253857">
    <property type="component" value="Unassembled WGS sequence"/>
</dbReference>
<dbReference type="PANTHER" id="PTHR37419:SF1">
    <property type="entry name" value="SERINE_THREONINE-PROTEIN KINASE TOXIN HIPA"/>
    <property type="match status" value="1"/>
</dbReference>
<dbReference type="EMBL" id="PPUQ01000032">
    <property type="protein sequence ID" value="RDC34042.1"/>
    <property type="molecule type" value="Genomic_DNA"/>
</dbReference>
<dbReference type="InterPro" id="IPR052028">
    <property type="entry name" value="HipA_Ser/Thr_kinase"/>
</dbReference>
<dbReference type="InterPro" id="IPR012893">
    <property type="entry name" value="HipA-like_C"/>
</dbReference>
<dbReference type="EMBL" id="PPTY01000014">
    <property type="protein sequence ID" value="RDB84877.1"/>
    <property type="molecule type" value="Genomic_DNA"/>
</dbReference>
<dbReference type="RefSeq" id="WP_015761038.1">
    <property type="nucleotide sequence ID" value="NZ_BQNE01000001.1"/>
</dbReference>
<dbReference type="Pfam" id="PF13657">
    <property type="entry name" value="Couple_hipA"/>
    <property type="match status" value="1"/>
</dbReference>
<proteinExistence type="inferred from homology"/>
<dbReference type="OMA" id="NEWLCSK"/>
<dbReference type="Proteomes" id="UP000253915">
    <property type="component" value="Unassembled WGS sequence"/>
</dbReference>
<dbReference type="InterPro" id="IPR017508">
    <property type="entry name" value="HipA_N1"/>
</dbReference>
<dbReference type="Gene3D" id="1.10.1070.20">
    <property type="match status" value="1"/>
</dbReference>
<keyword evidence="3" id="KW-0418">Kinase</keyword>
<evidence type="ECO:0000313" key="7">
    <source>
        <dbReference type="EMBL" id="RDC34042.1"/>
    </source>
</evidence>
<evidence type="ECO:0000256" key="3">
    <source>
        <dbReference type="ARBA" id="ARBA00022777"/>
    </source>
</evidence>
<evidence type="ECO:0000256" key="2">
    <source>
        <dbReference type="ARBA" id="ARBA00022679"/>
    </source>
</evidence>
<reference evidence="8 9" key="1">
    <citation type="journal article" date="2018" name="Elife">
        <title>Discovery and characterization of a prevalent human gut bacterial enzyme sufficient for the inactivation of a family of plant toxins.</title>
        <authorList>
            <person name="Koppel N."/>
            <person name="Bisanz J.E."/>
            <person name="Pandelia M.E."/>
            <person name="Turnbaugh P.J."/>
            <person name="Balskus E.P."/>
        </authorList>
    </citation>
    <scope>NUCLEOTIDE SEQUENCE [LARGE SCALE GENOMIC DNA]</scope>
    <source>
        <strain evidence="7 9">16A</strain>
        <strain evidence="6 8">FAA1-1-60AUCSF</strain>
    </source>
</reference>
<dbReference type="NCBIfam" id="TIGR03071">
    <property type="entry name" value="couple_hipA"/>
    <property type="match status" value="1"/>
</dbReference>
<protein>
    <submittedName>
        <fullName evidence="6">Type II toxin-antitoxin system HipA family toxin</fullName>
    </submittedName>
</protein>
<gene>
    <name evidence="7" type="ORF">C1853_14885</name>
    <name evidence="6" type="ORF">C1871_09035</name>
</gene>
<feature type="domain" description="HipA-like C-terminal" evidence="4">
    <location>
        <begin position="142"/>
        <end position="382"/>
    </location>
</feature>
<dbReference type="Pfam" id="PF07804">
    <property type="entry name" value="HipA_C"/>
    <property type="match status" value="1"/>
</dbReference>
<evidence type="ECO:0000256" key="1">
    <source>
        <dbReference type="ARBA" id="ARBA00010164"/>
    </source>
</evidence>
<dbReference type="PANTHER" id="PTHR37419">
    <property type="entry name" value="SERINE/THREONINE-PROTEIN KINASE TOXIN HIPA"/>
    <property type="match status" value="1"/>
</dbReference>
<accession>A0A369NMW7</accession>
<evidence type="ECO:0000313" key="6">
    <source>
        <dbReference type="EMBL" id="RDB84877.1"/>
    </source>
</evidence>